<feature type="region of interest" description="Disordered" evidence="12">
    <location>
        <begin position="684"/>
        <end position="809"/>
    </location>
</feature>
<reference evidence="16" key="1">
    <citation type="submission" date="2025-08" db="UniProtKB">
        <authorList>
            <consortium name="RefSeq"/>
        </authorList>
    </citation>
    <scope>IDENTIFICATION</scope>
</reference>
<dbReference type="GO" id="GO:0035091">
    <property type="term" value="F:phosphatidylinositol binding"/>
    <property type="evidence" value="ECO:0007669"/>
    <property type="project" value="InterPro"/>
</dbReference>
<feature type="compositionally biased region" description="Basic and acidic residues" evidence="12">
    <location>
        <begin position="629"/>
        <end position="643"/>
    </location>
</feature>
<evidence type="ECO:0000256" key="5">
    <source>
        <dbReference type="ARBA" id="ARBA00022490"/>
    </source>
</evidence>
<dbReference type="SUPFAM" id="SSF50044">
    <property type="entry name" value="SH3-domain"/>
    <property type="match status" value="5"/>
</dbReference>
<dbReference type="GO" id="GO:0005737">
    <property type="term" value="C:cytoplasm"/>
    <property type="evidence" value="ECO:0007669"/>
    <property type="project" value="UniProtKB-SubCell"/>
</dbReference>
<dbReference type="FunFam" id="2.30.30.40:FF:000031">
    <property type="entry name" value="SH3 and PX domain-containing protein 2A"/>
    <property type="match status" value="1"/>
</dbReference>
<comment type="subcellular location">
    <subcellularLocation>
        <location evidence="1">Cell projection</location>
        <location evidence="1">Podosome</location>
    </subcellularLocation>
    <subcellularLocation>
        <location evidence="2">Cytoplasm</location>
    </subcellularLocation>
</comment>
<evidence type="ECO:0000259" key="14">
    <source>
        <dbReference type="PROSITE" id="PS50195"/>
    </source>
</evidence>
<dbReference type="Pfam" id="PF07653">
    <property type="entry name" value="SH3_2"/>
    <property type="match status" value="2"/>
</dbReference>
<dbReference type="GeneID" id="114870815"/>
<feature type="compositionally biased region" description="Polar residues" evidence="12">
    <location>
        <begin position="983"/>
        <end position="1008"/>
    </location>
</feature>
<keyword evidence="5" id="KW-0963">Cytoplasm</keyword>
<dbReference type="CDD" id="cd12077">
    <property type="entry name" value="SH3_Tks5_2"/>
    <property type="match status" value="1"/>
</dbReference>
<dbReference type="SMART" id="SM00326">
    <property type="entry name" value="SH3"/>
    <property type="match status" value="5"/>
</dbReference>
<evidence type="ECO:0000259" key="13">
    <source>
        <dbReference type="PROSITE" id="PS50002"/>
    </source>
</evidence>
<proteinExistence type="inferred from homology"/>
<dbReference type="CTD" id="567923"/>
<evidence type="ECO:0000256" key="6">
    <source>
        <dbReference type="ARBA" id="ARBA00022553"/>
    </source>
</evidence>
<evidence type="ECO:0000256" key="11">
    <source>
        <dbReference type="PROSITE-ProRule" id="PRU00192"/>
    </source>
</evidence>
<dbReference type="FunFam" id="2.30.30.40:FF:000059">
    <property type="entry name" value="SH3 and PX domain-containing protein 2A"/>
    <property type="match status" value="1"/>
</dbReference>
<dbReference type="PANTHER" id="PTHR15706">
    <property type="entry name" value="SH3 MULTIPLE DOMAIN"/>
    <property type="match status" value="1"/>
</dbReference>
<dbReference type="InterPro" id="IPR035453">
    <property type="entry name" value="SH3PXD2A_SH3_4"/>
</dbReference>
<feature type="compositionally biased region" description="Polar residues" evidence="12">
    <location>
        <begin position="929"/>
        <end position="941"/>
    </location>
</feature>
<evidence type="ECO:0000256" key="9">
    <source>
        <dbReference type="ARBA" id="ARBA00023273"/>
    </source>
</evidence>
<dbReference type="CDD" id="cd06888">
    <property type="entry name" value="PX_FISH"/>
    <property type="match status" value="1"/>
</dbReference>
<feature type="compositionally biased region" description="Low complexity" evidence="12">
    <location>
        <begin position="1009"/>
        <end position="1021"/>
    </location>
</feature>
<feature type="compositionally biased region" description="Low complexity" evidence="12">
    <location>
        <begin position="693"/>
        <end position="703"/>
    </location>
</feature>
<dbReference type="RefSeq" id="XP_055358470.1">
    <property type="nucleotide sequence ID" value="XM_055502495.1"/>
</dbReference>
<dbReference type="Gene3D" id="2.30.30.40">
    <property type="entry name" value="SH3 Domains"/>
    <property type="match status" value="5"/>
</dbReference>
<dbReference type="PROSITE" id="PS50195">
    <property type="entry name" value="PX"/>
    <property type="match status" value="1"/>
</dbReference>
<feature type="compositionally biased region" description="Basic and acidic residues" evidence="12">
    <location>
        <begin position="706"/>
        <end position="716"/>
    </location>
</feature>
<dbReference type="InterPro" id="IPR036028">
    <property type="entry name" value="SH3-like_dom_sf"/>
</dbReference>
<evidence type="ECO:0000256" key="8">
    <source>
        <dbReference type="ARBA" id="ARBA00022949"/>
    </source>
</evidence>
<accession>A0A9W2XA03</accession>
<evidence type="ECO:0000256" key="2">
    <source>
        <dbReference type="ARBA" id="ARBA00004496"/>
    </source>
</evidence>
<dbReference type="Gene3D" id="3.30.1520.10">
    <property type="entry name" value="Phox-like domain"/>
    <property type="match status" value="1"/>
</dbReference>
<feature type="compositionally biased region" description="Polar residues" evidence="12">
    <location>
        <begin position="644"/>
        <end position="665"/>
    </location>
</feature>
<dbReference type="InterPro" id="IPR001452">
    <property type="entry name" value="SH3_domain"/>
</dbReference>
<dbReference type="InterPro" id="IPR051228">
    <property type="entry name" value="NADPH_Oxidase/PX-Domain"/>
</dbReference>
<dbReference type="InterPro" id="IPR035450">
    <property type="entry name" value="SH3PXD2A_SH3_1"/>
</dbReference>
<keyword evidence="8" id="KW-0965">Cell junction</keyword>
<dbReference type="InterPro" id="IPR036871">
    <property type="entry name" value="PX_dom_sf"/>
</dbReference>
<feature type="compositionally biased region" description="Low complexity" evidence="12">
    <location>
        <begin position="717"/>
        <end position="728"/>
    </location>
</feature>
<feature type="compositionally biased region" description="Polar residues" evidence="12">
    <location>
        <begin position="961"/>
        <end position="974"/>
    </location>
</feature>
<feature type="region of interest" description="Disordered" evidence="12">
    <location>
        <begin position="495"/>
        <end position="672"/>
    </location>
</feature>
<keyword evidence="4 11" id="KW-0728">SH3 domain</keyword>
<dbReference type="InterPro" id="IPR037961">
    <property type="entry name" value="SH3PXD2_PX"/>
</dbReference>
<dbReference type="InterPro" id="IPR035452">
    <property type="entry name" value="SH3PXD2A_SH3_2"/>
</dbReference>
<dbReference type="GO" id="GO:0042554">
    <property type="term" value="P:superoxide anion generation"/>
    <property type="evidence" value="ECO:0007669"/>
    <property type="project" value="TreeGrafter"/>
</dbReference>
<feature type="region of interest" description="Disordered" evidence="12">
    <location>
        <begin position="870"/>
        <end position="941"/>
    </location>
</feature>
<evidence type="ECO:0000256" key="7">
    <source>
        <dbReference type="ARBA" id="ARBA00022737"/>
    </source>
</evidence>
<feature type="domain" description="SH3" evidence="13">
    <location>
        <begin position="1041"/>
        <end position="1102"/>
    </location>
</feature>
<feature type="region of interest" description="Disordered" evidence="12">
    <location>
        <begin position="961"/>
        <end position="1021"/>
    </location>
</feature>
<name>A0A9W2XA03_BETSP</name>
<dbReference type="AlphaFoldDB" id="A0A9W2XA03"/>
<keyword evidence="15" id="KW-1185">Reference proteome</keyword>
<evidence type="ECO:0000256" key="10">
    <source>
        <dbReference type="ARBA" id="ARBA00072115"/>
    </source>
</evidence>
<protein>
    <recommendedName>
        <fullName evidence="10">SH3 and PX domain-containing protein 2A</fullName>
    </recommendedName>
</protein>
<dbReference type="Pfam" id="PF00018">
    <property type="entry name" value="SH3_1"/>
    <property type="match status" value="3"/>
</dbReference>
<dbReference type="PROSITE" id="PS50002">
    <property type="entry name" value="SH3"/>
    <property type="match status" value="5"/>
</dbReference>
<feature type="region of interest" description="Disordered" evidence="12">
    <location>
        <begin position="406"/>
        <end position="430"/>
    </location>
</feature>
<evidence type="ECO:0000313" key="15">
    <source>
        <dbReference type="Proteomes" id="UP000515150"/>
    </source>
</evidence>
<dbReference type="FunFam" id="2.30.30.40:FF:000020">
    <property type="entry name" value="SH3 and PX domain-containing protein 2A"/>
    <property type="match status" value="1"/>
</dbReference>
<feature type="domain" description="SH3" evidence="13">
    <location>
        <begin position="181"/>
        <end position="240"/>
    </location>
</feature>
<evidence type="ECO:0000256" key="1">
    <source>
        <dbReference type="ARBA" id="ARBA00004188"/>
    </source>
</evidence>
<dbReference type="FunFam" id="2.30.30.40:FF:000042">
    <property type="entry name" value="SH3 and PX domain-containing protein 2A"/>
    <property type="match status" value="1"/>
</dbReference>
<dbReference type="CDD" id="cd12074">
    <property type="entry name" value="SH3_Tks5_1"/>
    <property type="match status" value="1"/>
</dbReference>
<dbReference type="InterPro" id="IPR035454">
    <property type="entry name" value="SH3PXD2A_SH3_5"/>
</dbReference>
<feature type="compositionally biased region" description="Low complexity" evidence="12">
    <location>
        <begin position="527"/>
        <end position="539"/>
    </location>
</feature>
<feature type="compositionally biased region" description="Polar residues" evidence="12">
    <location>
        <begin position="897"/>
        <end position="909"/>
    </location>
</feature>
<keyword evidence="7" id="KW-0677">Repeat</keyword>
<feature type="compositionally biased region" description="Low complexity" evidence="12">
    <location>
        <begin position="776"/>
        <end position="797"/>
    </location>
</feature>
<dbReference type="GO" id="GO:0016176">
    <property type="term" value="F:superoxide-generating NADPH oxidase activator activity"/>
    <property type="evidence" value="ECO:0007669"/>
    <property type="project" value="TreeGrafter"/>
</dbReference>
<feature type="domain" description="SH3" evidence="13">
    <location>
        <begin position="253"/>
        <end position="312"/>
    </location>
</feature>
<feature type="compositionally biased region" description="Polar residues" evidence="12">
    <location>
        <begin position="875"/>
        <end position="889"/>
    </location>
</feature>
<feature type="domain" description="SH3" evidence="13">
    <location>
        <begin position="432"/>
        <end position="491"/>
    </location>
</feature>
<keyword evidence="9" id="KW-0966">Cell projection</keyword>
<dbReference type="SMART" id="SM00312">
    <property type="entry name" value="PX"/>
    <property type="match status" value="1"/>
</dbReference>
<feature type="compositionally biased region" description="Low complexity" evidence="12">
    <location>
        <begin position="586"/>
        <end position="601"/>
    </location>
</feature>
<dbReference type="Pfam" id="PF00787">
    <property type="entry name" value="PX"/>
    <property type="match status" value="1"/>
</dbReference>
<organism evidence="15 16">
    <name type="scientific">Betta splendens</name>
    <name type="common">Siamese fighting fish</name>
    <dbReference type="NCBI Taxonomy" id="158456"/>
    <lineage>
        <taxon>Eukaryota</taxon>
        <taxon>Metazoa</taxon>
        <taxon>Chordata</taxon>
        <taxon>Craniata</taxon>
        <taxon>Vertebrata</taxon>
        <taxon>Euteleostomi</taxon>
        <taxon>Actinopterygii</taxon>
        <taxon>Neopterygii</taxon>
        <taxon>Teleostei</taxon>
        <taxon>Neoteleostei</taxon>
        <taxon>Acanthomorphata</taxon>
        <taxon>Anabantaria</taxon>
        <taxon>Anabantiformes</taxon>
        <taxon>Anabantoidei</taxon>
        <taxon>Osphronemidae</taxon>
        <taxon>Betta</taxon>
    </lineage>
</organism>
<feature type="region of interest" description="Disordered" evidence="12">
    <location>
        <begin position="367"/>
        <end position="391"/>
    </location>
</feature>
<feature type="compositionally biased region" description="Basic and acidic residues" evidence="12">
    <location>
        <begin position="574"/>
        <end position="585"/>
    </location>
</feature>
<sequence length="1102" mass="122070">MQLRAVLDVNVVDVQKRRNPSKHYVYLVNVTYSDSTSHAIYRRYSKFFDLQMRILDKFPIEGGQKDPKKRIIPFLPGKVLFRRSHIRDVAVRRLKHLDNYCKALMKLPSHISQSEEVLKFFETKSEDLNPPTENVQGTRAVCSVLPWEEYCSSSVLWVTSKQGRDCGSGKRKSGLDASDPMLLEQYVVVANYEKQEPAEISLQAGELVDVIEKSESGWWFVNTAEEQGWVPATYLNSHSGTRDDLELGASKAGEEEKYVTVQSYSSEGKDEIAFEKGVIVEVIQKNLEGWWFIRYQDKEGWAPASYLKKVKDDFSPRKKTVTGPVEIIGNIMEISNLLNKKALSEKDVQTELGPESPQVARKEISLPIPCADSSPPNSPQDGKSKAEPASPAVARIAPHRVEIGSPVLRQKPPPRRDATLGFQLPSPPEPPTVEAEYYTIADFQSCISDGISFNGGQKAEVIEKNSGGWWYVQIGEKEGWAPCSYIDKRKKPNLNRRTSTLCRPKVPPPAPPVKKQDSVETAPPSSPGSEAPESPVSPGRPAYEEPEYDVPAIGDLDLESEFEFLRGEGSLVDGKNEDTSSEKGSHLSSKPSPASSLHSASFKMGESFEDGHEAEREADGDEECIYENDGFRPFRETPERQYSRESNSSKTNVLSETGKTANLTSGGWRLAGNKLKIDLNGSSFSTKAEEASSPKSASTESTPDLSRPKKDQEESKMSSSTKSSCKLKPVVRPKPQLAKASSAEKMDISTLRRQLRPTGQLKNGTKAKGEDSETASVVSSEDSFSSQSTSDLSSIYSKGSRGDSDLEGCNLYRTTDPYKKVQETELSFPAGVEVEVLEKQESGWWYIRWGDSEGWAPTYYLEPVKQLDNMAGSESDGTPTKPGSLSKSNSLEKNEQRVQALNNINQNLRKVTPPIPSKPPGGLSKPTGLFSSYKQNSTKQQQIVRPQSVFISAPIREGCSPVSSLRRNESLNSTDHPRASPTVRRNASFGTVPRNLTPNNLAFPNRNRSGTGSSESLGLTSQKNALPVSTVKPKPHIIHNNLREVYVSIADYHGDEETMGFPEGTSLEVLERNPNGWWYCKVLDNGGPRKGWVPSNYLEKKH</sequence>
<dbReference type="FunFam" id="2.30.30.40:FF:000141">
    <property type="entry name" value="SH3 and PX domain-containing protein 2A"/>
    <property type="match status" value="1"/>
</dbReference>
<dbReference type="InterPro" id="IPR001683">
    <property type="entry name" value="PX_dom"/>
</dbReference>
<evidence type="ECO:0000256" key="4">
    <source>
        <dbReference type="ARBA" id="ARBA00022443"/>
    </source>
</evidence>
<dbReference type="Proteomes" id="UP000515150">
    <property type="component" value="Chromosome 15"/>
</dbReference>
<keyword evidence="6" id="KW-0597">Phosphoprotein</keyword>
<dbReference type="SUPFAM" id="SSF64268">
    <property type="entry name" value="PX domain"/>
    <property type="match status" value="1"/>
</dbReference>
<dbReference type="CDD" id="cd12020">
    <property type="entry name" value="SH3_Tks5_5"/>
    <property type="match status" value="1"/>
</dbReference>
<comment type="similarity">
    <text evidence="3">Belongs to the SH3PXD2 family.</text>
</comment>
<dbReference type="GO" id="GO:0002102">
    <property type="term" value="C:podosome"/>
    <property type="evidence" value="ECO:0007669"/>
    <property type="project" value="UniProtKB-SubCell"/>
</dbReference>
<dbReference type="PANTHER" id="PTHR15706:SF2">
    <property type="entry name" value="SH3 AND PX DOMAIN-CONTAINING PROTEIN 2A"/>
    <property type="match status" value="1"/>
</dbReference>
<feature type="domain" description="PX" evidence="14">
    <location>
        <begin position="4"/>
        <end position="128"/>
    </location>
</feature>
<dbReference type="CDD" id="cd12019">
    <property type="entry name" value="SH3_Tks5_4"/>
    <property type="match status" value="1"/>
</dbReference>
<evidence type="ECO:0000256" key="12">
    <source>
        <dbReference type="SAM" id="MobiDB-lite"/>
    </source>
</evidence>
<evidence type="ECO:0000313" key="16">
    <source>
        <dbReference type="RefSeq" id="XP_055358470.1"/>
    </source>
</evidence>
<dbReference type="FunFam" id="3.30.1520.10:FF:000005">
    <property type="entry name" value="SH3 and PX domain-containing protein 2B"/>
    <property type="match status" value="1"/>
</dbReference>
<evidence type="ECO:0000256" key="3">
    <source>
        <dbReference type="ARBA" id="ARBA00009628"/>
    </source>
</evidence>
<gene>
    <name evidence="16" type="primary">sh3pxd2ab</name>
</gene>
<feature type="domain" description="SH3" evidence="13">
    <location>
        <begin position="807"/>
        <end position="866"/>
    </location>
</feature>